<evidence type="ECO:0000313" key="15">
    <source>
        <dbReference type="RefSeq" id="XP_013405199.1"/>
    </source>
</evidence>
<evidence type="ECO:0000256" key="7">
    <source>
        <dbReference type="ARBA" id="ARBA00022723"/>
    </source>
</evidence>
<evidence type="ECO:0000256" key="12">
    <source>
        <dbReference type="ARBA" id="ARBA00048418"/>
    </source>
</evidence>
<dbReference type="GO" id="GO:0034587">
    <property type="term" value="P:piRNA processing"/>
    <property type="evidence" value="ECO:0007669"/>
    <property type="project" value="TreeGrafter"/>
</dbReference>
<evidence type="ECO:0000256" key="6">
    <source>
        <dbReference type="ARBA" id="ARBA00022691"/>
    </source>
</evidence>
<evidence type="ECO:0000256" key="13">
    <source>
        <dbReference type="SAM" id="MobiDB-lite"/>
    </source>
</evidence>
<accession>A0A1S3J5T4</accession>
<reference evidence="15" key="1">
    <citation type="submission" date="2025-08" db="UniProtKB">
        <authorList>
            <consortium name="RefSeq"/>
        </authorList>
    </citation>
    <scope>IDENTIFICATION</scope>
    <source>
        <tissue evidence="15">Gonads</tissue>
    </source>
</reference>
<evidence type="ECO:0000256" key="3">
    <source>
        <dbReference type="ARBA" id="ARBA00021330"/>
    </source>
</evidence>
<evidence type="ECO:0000256" key="8">
    <source>
        <dbReference type="ARBA" id="ARBA00022842"/>
    </source>
</evidence>
<comment type="catalytic activity">
    <reaction evidence="12">
        <text>small RNA 3'-end nucleotide + S-adenosyl-L-methionine = small RNA 3'-end 2'-O-methylnucleotide + S-adenosyl-L-homocysteine + H(+)</text>
        <dbReference type="Rhea" id="RHEA:37887"/>
        <dbReference type="Rhea" id="RHEA-COMP:10415"/>
        <dbReference type="Rhea" id="RHEA-COMP:10416"/>
        <dbReference type="ChEBI" id="CHEBI:15378"/>
        <dbReference type="ChEBI" id="CHEBI:57856"/>
        <dbReference type="ChEBI" id="CHEBI:59789"/>
        <dbReference type="ChEBI" id="CHEBI:74896"/>
        <dbReference type="ChEBI" id="CHEBI:74898"/>
        <dbReference type="EC" id="2.1.1.386"/>
    </reaction>
</comment>
<dbReference type="AlphaFoldDB" id="A0A1S3J5T4"/>
<dbReference type="SUPFAM" id="SSF53335">
    <property type="entry name" value="S-adenosyl-L-methionine-dependent methyltransferases"/>
    <property type="match status" value="1"/>
</dbReference>
<feature type="region of interest" description="Disordered" evidence="13">
    <location>
        <begin position="19"/>
        <end position="41"/>
    </location>
</feature>
<keyword evidence="6" id="KW-0949">S-adenosyl-L-methionine</keyword>
<dbReference type="GO" id="GO:0090486">
    <property type="term" value="F:small RNA 2'-O-methyltransferase activity"/>
    <property type="evidence" value="ECO:0007669"/>
    <property type="project" value="UniProtKB-EC"/>
</dbReference>
<keyword evidence="7" id="KW-0479">Metal-binding</keyword>
<comment type="cofactor">
    <cofactor evidence="1">
        <name>Mg(2+)</name>
        <dbReference type="ChEBI" id="CHEBI:18420"/>
    </cofactor>
</comment>
<keyword evidence="14" id="KW-1185">Reference proteome</keyword>
<proteinExistence type="inferred from homology"/>
<evidence type="ECO:0000256" key="11">
    <source>
        <dbReference type="ARBA" id="ARBA00035025"/>
    </source>
</evidence>
<dbReference type="GO" id="GO:0046872">
    <property type="term" value="F:metal ion binding"/>
    <property type="evidence" value="ECO:0007669"/>
    <property type="project" value="UniProtKB-KW"/>
</dbReference>
<keyword evidence="8" id="KW-0460">Magnesium</keyword>
<dbReference type="PANTHER" id="PTHR21404">
    <property type="entry name" value="HEN1"/>
    <property type="match status" value="1"/>
</dbReference>
<dbReference type="InterPro" id="IPR029063">
    <property type="entry name" value="SAM-dependent_MTases_sf"/>
</dbReference>
<name>A0A1S3J5T4_LINAN</name>
<protein>
    <recommendedName>
        <fullName evidence="3">Small RNA 2'-O-methyltransferase</fullName>
        <ecNumber evidence="11">2.1.1.386</ecNumber>
    </recommendedName>
</protein>
<dbReference type="GeneID" id="106170035"/>
<dbReference type="KEGG" id="lak:106170035"/>
<dbReference type="InParanoid" id="A0A1S3J5T4"/>
<sequence length="629" mass="70225">MSKIDILISEETGVLVEDDINNENLSANPSEAGDGEKRAEGSLFDPPLYRQRYLAVAEILRNRDIKKVLDIGCAECKFLRHLKNSVPSLESIAGLDIDRALLEQNRYIMKPCLRDYVHKRPTPLKTSLFCGSIGAYDSRLLEFEAMILIEVIEHLESDTLERSTEVIFNQVKPALVVMTTPNAEFNVLFPDFSGMRHWDHKFEWTRQEFNSWCLNLARLHGYTVEFGGVGEPPEGTDVGFCSQLAIFERLAHSKPGAHDIEDIQCYSIIAEHVFPYKQPEGSIEEQILAAATKRIQELAYSNVLYQRQHGDDADEYILGDRGPVTVQVPLDAVARFTDVKHLCGGDMGILRDVLEGADVSLNATETAVTHTLNLEDYFCYSDTESSVSSHSDSCIEDNIGVGNSNTVDNQCSSNPTWDSQYQQNQCNWEEDWDADTASATVAAQEDSKGAYTKWKDGEWGLLETWDDDDDDDGDGLNENCSGVTSRYTTTCKKNDWYESTEDQGVNLNSTEGIQGNKIPGNNFFNCSRELIEVTDDDENWYCAVDQVQTAPAYRLFSKKNSPDGLAHLVECCWPGCDSQGAIDRKIEAVRWGSDIGSLCDACKLVLTSSVSTHTGNFFNTPASQIKDDI</sequence>
<organism evidence="14 15">
    <name type="scientific">Lingula anatina</name>
    <name type="common">Brachiopod</name>
    <name type="synonym">Lingula unguis</name>
    <dbReference type="NCBI Taxonomy" id="7574"/>
    <lineage>
        <taxon>Eukaryota</taxon>
        <taxon>Metazoa</taxon>
        <taxon>Spiralia</taxon>
        <taxon>Lophotrochozoa</taxon>
        <taxon>Brachiopoda</taxon>
        <taxon>Linguliformea</taxon>
        <taxon>Lingulata</taxon>
        <taxon>Lingulida</taxon>
        <taxon>Linguloidea</taxon>
        <taxon>Lingulidae</taxon>
        <taxon>Lingula</taxon>
    </lineage>
</organism>
<dbReference type="OrthoDB" id="2154311at2759"/>
<comment type="similarity">
    <text evidence="2">Belongs to the methyltransferase superfamily. HEN1 family.</text>
</comment>
<gene>
    <name evidence="15" type="primary">LOC106170035</name>
</gene>
<dbReference type="STRING" id="7574.A0A1S3J5T4"/>
<dbReference type="EC" id="2.1.1.386" evidence="11"/>
<dbReference type="GO" id="GO:0030422">
    <property type="term" value="P:siRNA processing"/>
    <property type="evidence" value="ECO:0007669"/>
    <property type="project" value="TreeGrafter"/>
</dbReference>
<evidence type="ECO:0000256" key="5">
    <source>
        <dbReference type="ARBA" id="ARBA00022679"/>
    </source>
</evidence>
<evidence type="ECO:0000256" key="10">
    <source>
        <dbReference type="ARBA" id="ARBA00023158"/>
    </source>
</evidence>
<dbReference type="InterPro" id="IPR026610">
    <property type="entry name" value="Hen1"/>
</dbReference>
<dbReference type="Proteomes" id="UP000085678">
    <property type="component" value="Unplaced"/>
</dbReference>
<dbReference type="GO" id="GO:0005634">
    <property type="term" value="C:nucleus"/>
    <property type="evidence" value="ECO:0007669"/>
    <property type="project" value="TreeGrafter"/>
</dbReference>
<evidence type="ECO:0000256" key="2">
    <source>
        <dbReference type="ARBA" id="ARBA00009026"/>
    </source>
</evidence>
<dbReference type="GO" id="GO:0001510">
    <property type="term" value="P:RNA methylation"/>
    <property type="evidence" value="ECO:0007669"/>
    <property type="project" value="InterPro"/>
</dbReference>
<dbReference type="PANTHER" id="PTHR21404:SF3">
    <property type="entry name" value="SMALL RNA 2'-O-METHYLTRANSFERASE"/>
    <property type="match status" value="1"/>
</dbReference>
<keyword evidence="5" id="KW-0808">Transferase</keyword>
<dbReference type="RefSeq" id="XP_013405199.1">
    <property type="nucleotide sequence ID" value="XM_013549745.2"/>
</dbReference>
<keyword evidence="4" id="KW-0489">Methyltransferase</keyword>
<evidence type="ECO:0000256" key="9">
    <source>
        <dbReference type="ARBA" id="ARBA00022884"/>
    </source>
</evidence>
<keyword evidence="10" id="KW-0943">RNA-mediated gene silencing</keyword>
<dbReference type="Gene3D" id="3.40.50.150">
    <property type="entry name" value="Vaccinia Virus protein VP39"/>
    <property type="match status" value="1"/>
</dbReference>
<evidence type="ECO:0000256" key="4">
    <source>
        <dbReference type="ARBA" id="ARBA00022603"/>
    </source>
</evidence>
<evidence type="ECO:0000313" key="14">
    <source>
        <dbReference type="Proteomes" id="UP000085678"/>
    </source>
</evidence>
<evidence type="ECO:0000256" key="1">
    <source>
        <dbReference type="ARBA" id="ARBA00001946"/>
    </source>
</evidence>
<keyword evidence="9" id="KW-0694">RNA-binding</keyword>
<dbReference type="GO" id="GO:0003723">
    <property type="term" value="F:RNA binding"/>
    <property type="evidence" value="ECO:0007669"/>
    <property type="project" value="UniProtKB-KW"/>
</dbReference>
<dbReference type="GO" id="GO:0005737">
    <property type="term" value="C:cytoplasm"/>
    <property type="evidence" value="ECO:0007669"/>
    <property type="project" value="TreeGrafter"/>
</dbReference>